<accession>A0A7J8MTY1</accession>
<evidence type="ECO:0000313" key="2">
    <source>
        <dbReference type="EMBL" id="MBA0568181.1"/>
    </source>
</evidence>
<evidence type="ECO:0000313" key="3">
    <source>
        <dbReference type="Proteomes" id="UP000593572"/>
    </source>
</evidence>
<proteinExistence type="predicted"/>
<reference evidence="2 3" key="1">
    <citation type="journal article" date="2019" name="Genome Biol. Evol.">
        <title>Insights into the evolution of the New World diploid cottons (Gossypium, subgenus Houzingenia) based on genome sequencing.</title>
        <authorList>
            <person name="Grover C.E."/>
            <person name="Arick M.A. 2nd"/>
            <person name="Thrash A."/>
            <person name="Conover J.L."/>
            <person name="Sanders W.S."/>
            <person name="Peterson D.G."/>
            <person name="Frelichowski J.E."/>
            <person name="Scheffler J.A."/>
            <person name="Scheffler B.E."/>
            <person name="Wendel J.F."/>
        </authorList>
    </citation>
    <scope>NUCLEOTIDE SEQUENCE [LARGE SCALE GENOMIC DNA]</scope>
    <source>
        <strain evidence="2">157</strain>
        <tissue evidence="2">Leaf</tissue>
    </source>
</reference>
<evidence type="ECO:0000256" key="1">
    <source>
        <dbReference type="SAM" id="MobiDB-lite"/>
    </source>
</evidence>
<comment type="caution">
    <text evidence="2">The sequence shown here is derived from an EMBL/GenBank/DDBJ whole genome shotgun (WGS) entry which is preliminary data.</text>
</comment>
<dbReference type="AlphaFoldDB" id="A0A7J8MTY1"/>
<feature type="compositionally biased region" description="Acidic residues" evidence="1">
    <location>
        <begin position="101"/>
        <end position="112"/>
    </location>
</feature>
<dbReference type="EMBL" id="JABEZX010000010">
    <property type="protein sequence ID" value="MBA0568181.1"/>
    <property type="molecule type" value="Genomic_DNA"/>
</dbReference>
<gene>
    <name evidence="2" type="ORF">Golob_005690</name>
</gene>
<feature type="non-terminal residue" evidence="2">
    <location>
        <position position="1"/>
    </location>
</feature>
<protein>
    <submittedName>
        <fullName evidence="2">Uncharacterized protein</fullName>
    </submittedName>
</protein>
<organism evidence="2 3">
    <name type="scientific">Gossypium lobatum</name>
    <dbReference type="NCBI Taxonomy" id="34289"/>
    <lineage>
        <taxon>Eukaryota</taxon>
        <taxon>Viridiplantae</taxon>
        <taxon>Streptophyta</taxon>
        <taxon>Embryophyta</taxon>
        <taxon>Tracheophyta</taxon>
        <taxon>Spermatophyta</taxon>
        <taxon>Magnoliopsida</taxon>
        <taxon>eudicotyledons</taxon>
        <taxon>Gunneridae</taxon>
        <taxon>Pentapetalae</taxon>
        <taxon>rosids</taxon>
        <taxon>malvids</taxon>
        <taxon>Malvales</taxon>
        <taxon>Malvaceae</taxon>
        <taxon>Malvoideae</taxon>
        <taxon>Gossypium</taxon>
    </lineage>
</organism>
<name>A0A7J8MTY1_9ROSI</name>
<feature type="region of interest" description="Disordered" evidence="1">
    <location>
        <begin position="84"/>
        <end position="135"/>
    </location>
</feature>
<dbReference type="Proteomes" id="UP000593572">
    <property type="component" value="Unassembled WGS sequence"/>
</dbReference>
<keyword evidence="3" id="KW-1185">Reference proteome</keyword>
<sequence length="186" mass="21119">FSSHVAWGTRSFVESKNLAIVEVDISSSSIYEYYGIPFYNTDALLSIDLHFFSNVDLDAILNYLTEGRREWKCEALTGVSIEPGVECPQWPEDSSDSSMDVTEEEEDDEEEEREKGEGMDVEDDEDGATKDEMTYQDDFAKVFTPVRPLTKEDLEQLEWPSSSTLGQLMFSSLKFTCADQNAPILY</sequence>